<proteinExistence type="predicted"/>
<evidence type="ECO:0000313" key="3">
    <source>
        <dbReference type="Proteomes" id="UP001150062"/>
    </source>
</evidence>
<reference evidence="2" key="1">
    <citation type="submission" date="2022-08" db="EMBL/GenBank/DDBJ databases">
        <title>Novel sulfate-reducing endosymbionts in the free-living metamonad Anaeramoeba.</title>
        <authorList>
            <person name="Jerlstrom-Hultqvist J."/>
            <person name="Cepicka I."/>
            <person name="Gallot-Lavallee L."/>
            <person name="Salas-Leiva D."/>
            <person name="Curtis B.A."/>
            <person name="Zahonova K."/>
            <person name="Pipaliya S."/>
            <person name="Dacks J."/>
            <person name="Roger A.J."/>
        </authorList>
    </citation>
    <scope>NUCLEOTIDE SEQUENCE</scope>
    <source>
        <strain evidence="2">Schooner1</strain>
    </source>
</reference>
<keyword evidence="3" id="KW-1185">Reference proteome</keyword>
<gene>
    <name evidence="2" type="ORF">M0813_01800</name>
</gene>
<comment type="caution">
    <text evidence="2">The sequence shown here is derived from an EMBL/GenBank/DDBJ whole genome shotgun (WGS) entry which is preliminary data.</text>
</comment>
<protein>
    <recommendedName>
        <fullName evidence="1">N-acetyltransferase domain-containing protein</fullName>
    </recommendedName>
</protein>
<evidence type="ECO:0000259" key="1">
    <source>
        <dbReference type="PROSITE" id="PS51186"/>
    </source>
</evidence>
<evidence type="ECO:0000313" key="2">
    <source>
        <dbReference type="EMBL" id="KAJ6249200.1"/>
    </source>
</evidence>
<dbReference type="InterPro" id="IPR016181">
    <property type="entry name" value="Acyl_CoA_acyltransferase"/>
</dbReference>
<dbReference type="Gene3D" id="3.40.630.30">
    <property type="match status" value="1"/>
</dbReference>
<feature type="domain" description="N-acetyltransferase" evidence="1">
    <location>
        <begin position="17"/>
        <end position="217"/>
    </location>
</feature>
<organism evidence="2 3">
    <name type="scientific">Anaeramoeba flamelloides</name>
    <dbReference type="NCBI Taxonomy" id="1746091"/>
    <lineage>
        <taxon>Eukaryota</taxon>
        <taxon>Metamonada</taxon>
        <taxon>Anaeramoebidae</taxon>
        <taxon>Anaeramoeba</taxon>
    </lineage>
</organism>
<dbReference type="Pfam" id="PF00583">
    <property type="entry name" value="Acetyltransf_1"/>
    <property type="match status" value="1"/>
</dbReference>
<dbReference type="Proteomes" id="UP001150062">
    <property type="component" value="Unassembled WGS sequence"/>
</dbReference>
<accession>A0ABQ8YX46</accession>
<dbReference type="PROSITE" id="PS51186">
    <property type="entry name" value="GNAT"/>
    <property type="match status" value="1"/>
</dbReference>
<dbReference type="PANTHER" id="PTHR20905">
    <property type="entry name" value="N-ACETYLTRANSFERASE-RELATED"/>
    <property type="match status" value="1"/>
</dbReference>
<name>A0ABQ8YX46_9EUKA</name>
<dbReference type="PANTHER" id="PTHR20905:SF1">
    <property type="entry name" value="AT07410P-RELATED"/>
    <property type="match status" value="1"/>
</dbReference>
<dbReference type="InterPro" id="IPR000182">
    <property type="entry name" value="GNAT_dom"/>
</dbReference>
<dbReference type="EMBL" id="JAOAOG010000102">
    <property type="protein sequence ID" value="KAJ6249200.1"/>
    <property type="molecule type" value="Genomic_DNA"/>
</dbReference>
<dbReference type="SUPFAM" id="SSF55729">
    <property type="entry name" value="Acyl-CoA N-acyltransferases (Nat)"/>
    <property type="match status" value="1"/>
</dbReference>
<dbReference type="CDD" id="cd04301">
    <property type="entry name" value="NAT_SF"/>
    <property type="match status" value="1"/>
</dbReference>
<sequence>MTNKNILSTHETNNGKYDLKMFTIEYLAQATEMVFDAFITAPLYCEMVDDNEAFKLYLKSDLQKTINQEVGVIALDRETKELVGVVSTFDNQDTEEEKKIFEQASKKMQWEVTIFHKLMDNYFQENNFQRGQNMYISWLAVNSKYRRRGLATALFKEAIGIALKKGYERCCVWLTNRYSQRICKNLNFTIIKEMEYSDLSVDGLNYFTGMVEKHNVSSCNCSEMIF</sequence>